<gene>
    <name evidence="1" type="ORF">VAPA_2c05050</name>
</gene>
<dbReference type="KEGG" id="vpd:VAPA_2c05050"/>
<organism evidence="1 2">
    <name type="scientific">Variovorax paradoxus B4</name>
    <dbReference type="NCBI Taxonomy" id="1246301"/>
    <lineage>
        <taxon>Bacteria</taxon>
        <taxon>Pseudomonadati</taxon>
        <taxon>Pseudomonadota</taxon>
        <taxon>Betaproteobacteria</taxon>
        <taxon>Burkholderiales</taxon>
        <taxon>Comamonadaceae</taxon>
        <taxon>Variovorax</taxon>
    </lineage>
</organism>
<reference evidence="1 2" key="1">
    <citation type="submission" date="2012-10" db="EMBL/GenBank/DDBJ databases">
        <title>Genome sequence of Variovorax paradoxus B4.</title>
        <authorList>
            <person name="Schuldes J."/>
            <person name="Brandt U."/>
            <person name="Hiessl S."/>
            <person name="Wuebbeler J.H."/>
            <person name="Thuermer A."/>
            <person name="Steinbuechel A."/>
            <person name="Daniel R."/>
        </authorList>
    </citation>
    <scope>NUCLEOTIDE SEQUENCE [LARGE SCALE GENOMIC DNA]</scope>
    <source>
        <strain evidence="1 2">B4</strain>
    </source>
</reference>
<evidence type="ECO:0000313" key="2">
    <source>
        <dbReference type="Proteomes" id="UP000016223"/>
    </source>
</evidence>
<accession>T1XLR7</accession>
<protein>
    <submittedName>
        <fullName evidence="1">Uncharacterized protein</fullName>
    </submittedName>
</protein>
<dbReference type="AlphaFoldDB" id="T1XLR7"/>
<dbReference type="Proteomes" id="UP000016223">
    <property type="component" value="Chromosome 2"/>
</dbReference>
<evidence type="ECO:0000313" key="1">
    <source>
        <dbReference type="EMBL" id="AGU53065.1"/>
    </source>
</evidence>
<dbReference type="PATRIC" id="fig|1246301.3.peg.6029"/>
<dbReference type="RefSeq" id="WP_021003894.1">
    <property type="nucleotide sequence ID" value="NC_022234.1"/>
</dbReference>
<dbReference type="EMBL" id="CP003912">
    <property type="protein sequence ID" value="AGU53065.1"/>
    <property type="molecule type" value="Genomic_DNA"/>
</dbReference>
<name>T1XLR7_VARPD</name>
<proteinExistence type="predicted"/>
<dbReference type="HOGENOM" id="CLU_1219277_0_0_4"/>
<sequence>MVALPRMENRLFGPRWRAALAHFLPAKHRGPAAAAARERNRNALPARVCALFFIANFAQLVDADGPEVAADVSREIRRRIRASLLASADTDLTCLRDDCFLLRASVVCTAGSPPAEQSSCGQLEELLTNLGSEPLRVRGMTALPRLHADWIAMRASRRMGAAEIELALWAAQERLAPDVVVDCVDRVYDVHVEKKAGRLWLRGHALHEAEERSRIEALFRLLQADCK</sequence>